<proteinExistence type="predicted"/>
<protein>
    <submittedName>
        <fullName evidence="1">Uncharacterized protein</fullName>
    </submittedName>
</protein>
<evidence type="ECO:0000313" key="2">
    <source>
        <dbReference type="Proteomes" id="UP000186609"/>
    </source>
</evidence>
<dbReference type="OrthoDB" id="8893470at2"/>
<dbReference type="EMBL" id="CP019236">
    <property type="protein sequence ID" value="APW39720.1"/>
    <property type="molecule type" value="Genomic_DNA"/>
</dbReference>
<dbReference type="Proteomes" id="UP000186609">
    <property type="component" value="Chromosome"/>
</dbReference>
<accession>A0A1P8K136</accession>
<organism evidence="1 2">
    <name type="scientific">Rhodoferax koreensis</name>
    <dbReference type="NCBI Taxonomy" id="1842727"/>
    <lineage>
        <taxon>Bacteria</taxon>
        <taxon>Pseudomonadati</taxon>
        <taxon>Pseudomonadota</taxon>
        <taxon>Betaproteobacteria</taxon>
        <taxon>Burkholderiales</taxon>
        <taxon>Comamonadaceae</taxon>
        <taxon>Rhodoferax</taxon>
    </lineage>
</organism>
<name>A0A1P8K136_9BURK</name>
<sequence length="314" mass="34276">MLLERPIFWLGLAGLSPPQRALLTACLPAEPGSLPAWRVAKFSEADAWCVSGAAAQLTDEGHLLVPDSRRGQPDITIDFSKLDRPLAFTKPLAWDELAPLDQFDPASERAVQMTLKKFETALQGLRAQFSLGAFIRRSLPDLQPLAYHVVHRTTLLAVVDLSLRHVHYLADVSPLQLEQAVWLARQPSGDLASGTAAATAKFAQASLSEIMWQFAQRSAADVLPEQFETGAIRLRHAPRVPKAWLKESQLTLLRMLAARPTSLGELLQQNASFNRAQLGRDLAGLYFDGAIASSHVDVAWLPASGHSSRSALLG</sequence>
<evidence type="ECO:0000313" key="1">
    <source>
        <dbReference type="EMBL" id="APW39720.1"/>
    </source>
</evidence>
<keyword evidence="2" id="KW-1185">Reference proteome</keyword>
<reference evidence="1 2" key="1">
    <citation type="submission" date="2017-01" db="EMBL/GenBank/DDBJ databases">
        <authorList>
            <person name="Mah S.A."/>
            <person name="Swanson W.J."/>
            <person name="Moy G.W."/>
            <person name="Vacquier V.D."/>
        </authorList>
    </citation>
    <scope>NUCLEOTIDE SEQUENCE [LARGE SCALE GENOMIC DNA]</scope>
    <source>
        <strain evidence="1 2">DCY110</strain>
    </source>
</reference>
<dbReference type="RefSeq" id="WP_076202278.1">
    <property type="nucleotide sequence ID" value="NZ_CP019236.1"/>
</dbReference>
<gene>
    <name evidence="1" type="ORF">RD110_23030</name>
</gene>
<dbReference type="AlphaFoldDB" id="A0A1P8K136"/>
<dbReference type="KEGG" id="rhy:RD110_23030"/>